<name>A0A814S2M6_ADIRI</name>
<dbReference type="Gene3D" id="3.40.50.720">
    <property type="entry name" value="NAD(P)-binding Rossmann-like Domain"/>
    <property type="match status" value="1"/>
</dbReference>
<organism evidence="4 5">
    <name type="scientific">Adineta ricciae</name>
    <name type="common">Rotifer</name>
    <dbReference type="NCBI Taxonomy" id="249248"/>
    <lineage>
        <taxon>Eukaryota</taxon>
        <taxon>Metazoa</taxon>
        <taxon>Spiralia</taxon>
        <taxon>Gnathifera</taxon>
        <taxon>Rotifera</taxon>
        <taxon>Eurotatoria</taxon>
        <taxon>Bdelloidea</taxon>
        <taxon>Adinetida</taxon>
        <taxon>Adinetidae</taxon>
        <taxon>Adineta</taxon>
    </lineage>
</organism>
<keyword evidence="1" id="KW-0560">Oxidoreductase</keyword>
<dbReference type="PRINTS" id="PR00081">
    <property type="entry name" value="GDHRDH"/>
</dbReference>
<reference evidence="4" key="1">
    <citation type="submission" date="2021-02" db="EMBL/GenBank/DDBJ databases">
        <authorList>
            <person name="Nowell W R."/>
        </authorList>
    </citation>
    <scope>NUCLEOTIDE SEQUENCE</scope>
</reference>
<sequence>MLFFSIALVIIIIYSIYRLYNHFYPTLNVNSNDKYVLISGCDTGVGYSLALQLDQQGFNILAGVYLHENITSLTNQLSSRATVFHLDITKQDDIDAALQLVQKKTNTLYALINNAGIITHGCIDWTSMNLMRQIMDVNYFGHVAMTKTFLPLLLTKPYSRVVNMCSATGFFAFPNTCAYSSSKSALEAFSDCLRREMRPWGLHVSIIEPGTLRTLMTENYEKNLRALWNGLSADTQQRWGIEFLNNIIQQSLSSPFIKYADSPLTVVKAIQHAVMSTKPCIRYRPGWQAKMIFVVFYLPPVWLIDKLLAKVLHFIPAELRKQQSN</sequence>
<dbReference type="OrthoDB" id="294295at2759"/>
<dbReference type="Proteomes" id="UP000663828">
    <property type="component" value="Unassembled WGS sequence"/>
</dbReference>
<gene>
    <name evidence="3" type="ORF">EDS130_LOCUS1713</name>
    <name evidence="4" type="ORF">XAT740_LOCUS20488</name>
</gene>
<dbReference type="Proteomes" id="UP000663852">
    <property type="component" value="Unassembled WGS sequence"/>
</dbReference>
<dbReference type="PRINTS" id="PR00080">
    <property type="entry name" value="SDRFAMILY"/>
</dbReference>
<evidence type="ECO:0000256" key="1">
    <source>
        <dbReference type="ARBA" id="ARBA00023002"/>
    </source>
</evidence>
<dbReference type="InterPro" id="IPR002347">
    <property type="entry name" value="SDR_fam"/>
</dbReference>
<dbReference type="EMBL" id="CAJNOJ010000004">
    <property type="protein sequence ID" value="CAF0740725.1"/>
    <property type="molecule type" value="Genomic_DNA"/>
</dbReference>
<proteinExistence type="inferred from homology"/>
<keyword evidence="5" id="KW-1185">Reference proteome</keyword>
<comment type="caution">
    <text evidence="4">The sequence shown here is derived from an EMBL/GenBank/DDBJ whole genome shotgun (WGS) entry which is preliminary data.</text>
</comment>
<dbReference type="EMBL" id="CAJNOR010001433">
    <property type="protein sequence ID" value="CAF1142267.1"/>
    <property type="molecule type" value="Genomic_DNA"/>
</dbReference>
<dbReference type="PANTHER" id="PTHR43313:SF1">
    <property type="entry name" value="3BETA-HYDROXYSTEROID DEHYDROGENASE DHS-16"/>
    <property type="match status" value="1"/>
</dbReference>
<dbReference type="GO" id="GO:0008202">
    <property type="term" value="P:steroid metabolic process"/>
    <property type="evidence" value="ECO:0007669"/>
    <property type="project" value="TreeGrafter"/>
</dbReference>
<evidence type="ECO:0000313" key="5">
    <source>
        <dbReference type="Proteomes" id="UP000663828"/>
    </source>
</evidence>
<protein>
    <submittedName>
        <fullName evidence="4">Uncharacterized protein</fullName>
    </submittedName>
</protein>
<comment type="similarity">
    <text evidence="2">Belongs to the short-chain dehydrogenases/reductases (SDR) family.</text>
</comment>
<evidence type="ECO:0000313" key="3">
    <source>
        <dbReference type="EMBL" id="CAF0740725.1"/>
    </source>
</evidence>
<evidence type="ECO:0000256" key="2">
    <source>
        <dbReference type="RuleBase" id="RU000363"/>
    </source>
</evidence>
<dbReference type="AlphaFoldDB" id="A0A814S2M6"/>
<dbReference type="GO" id="GO:0016491">
    <property type="term" value="F:oxidoreductase activity"/>
    <property type="evidence" value="ECO:0007669"/>
    <property type="project" value="UniProtKB-KW"/>
</dbReference>
<dbReference type="SUPFAM" id="SSF51735">
    <property type="entry name" value="NAD(P)-binding Rossmann-fold domains"/>
    <property type="match status" value="1"/>
</dbReference>
<evidence type="ECO:0000313" key="4">
    <source>
        <dbReference type="EMBL" id="CAF1142267.1"/>
    </source>
</evidence>
<accession>A0A814S2M6</accession>
<dbReference type="InterPro" id="IPR020904">
    <property type="entry name" value="Sc_DH/Rdtase_CS"/>
</dbReference>
<dbReference type="PROSITE" id="PS00061">
    <property type="entry name" value="ADH_SHORT"/>
    <property type="match status" value="1"/>
</dbReference>
<dbReference type="InterPro" id="IPR036291">
    <property type="entry name" value="NAD(P)-bd_dom_sf"/>
</dbReference>
<dbReference type="PANTHER" id="PTHR43313">
    <property type="entry name" value="SHORT-CHAIN DEHYDROGENASE/REDUCTASE FAMILY 9C"/>
    <property type="match status" value="1"/>
</dbReference>
<dbReference type="Pfam" id="PF00106">
    <property type="entry name" value="adh_short"/>
    <property type="match status" value="1"/>
</dbReference>